<dbReference type="KEGG" id="nau:109228369"/>
<dbReference type="OrthoDB" id="695890at2759"/>
<feature type="compositionally biased region" description="Basic residues" evidence="1">
    <location>
        <begin position="68"/>
        <end position="78"/>
    </location>
</feature>
<dbReference type="PANTHER" id="PTHR33564:SF30">
    <property type="entry name" value="TRANSMEMBRANE PROTEIN"/>
    <property type="match status" value="1"/>
</dbReference>
<reference evidence="3" key="1">
    <citation type="submission" date="2016-11" db="EMBL/GenBank/DDBJ databases">
        <title>The genome of Nicotiana attenuata.</title>
        <authorList>
            <person name="Xu S."/>
            <person name="Brockmoeller T."/>
            <person name="Gaquerel E."/>
            <person name="Navarro A."/>
            <person name="Kuhl H."/>
            <person name="Gase K."/>
            <person name="Ling Z."/>
            <person name="Zhou W."/>
            <person name="Kreitzer C."/>
            <person name="Stanke M."/>
            <person name="Tang H."/>
            <person name="Lyons E."/>
            <person name="Pandey P."/>
            <person name="Pandey S.P."/>
            <person name="Timmermann B."/>
            <person name="Baldwin I.T."/>
        </authorList>
    </citation>
    <scope>NUCLEOTIDE SEQUENCE [LARGE SCALE GENOMIC DNA]</scope>
    <source>
        <strain evidence="3">UT</strain>
    </source>
</reference>
<dbReference type="EMBL" id="MJEQ01037188">
    <property type="protein sequence ID" value="OIT02786.1"/>
    <property type="molecule type" value="Genomic_DNA"/>
</dbReference>
<proteinExistence type="predicted"/>
<keyword evidence="2" id="KW-0472">Membrane</keyword>
<keyword evidence="2" id="KW-0812">Transmembrane</keyword>
<feature type="transmembrane region" description="Helical" evidence="2">
    <location>
        <begin position="6"/>
        <end position="29"/>
    </location>
</feature>
<comment type="caution">
    <text evidence="3">The sequence shown here is derived from an EMBL/GenBank/DDBJ whole genome shotgun (WGS) entry which is preliminary data.</text>
</comment>
<sequence length="134" mass="15170">MSSLMGPNGLVLATAMVVSAGTVILFDLLQEKYLSTIQFELTNNKQEYSPHGKYILKSCLSSGGKKKDSSKKKKKRVHFAANVKDSNGNGEEYRREFNKYYSKVLSNSCGMPEESRTLYPGILKDRVHRMDFTY</sequence>
<protein>
    <submittedName>
        <fullName evidence="3">Uncharacterized protein</fullName>
    </submittedName>
</protein>
<gene>
    <name evidence="3" type="ORF">A4A49_40974</name>
</gene>
<dbReference type="AlphaFoldDB" id="A0A1J6IDV4"/>
<organism evidence="3 4">
    <name type="scientific">Nicotiana attenuata</name>
    <name type="common">Coyote tobacco</name>
    <dbReference type="NCBI Taxonomy" id="49451"/>
    <lineage>
        <taxon>Eukaryota</taxon>
        <taxon>Viridiplantae</taxon>
        <taxon>Streptophyta</taxon>
        <taxon>Embryophyta</taxon>
        <taxon>Tracheophyta</taxon>
        <taxon>Spermatophyta</taxon>
        <taxon>Magnoliopsida</taxon>
        <taxon>eudicotyledons</taxon>
        <taxon>Gunneridae</taxon>
        <taxon>Pentapetalae</taxon>
        <taxon>asterids</taxon>
        <taxon>lamiids</taxon>
        <taxon>Solanales</taxon>
        <taxon>Solanaceae</taxon>
        <taxon>Nicotianoideae</taxon>
        <taxon>Nicotianeae</taxon>
        <taxon>Nicotiana</taxon>
    </lineage>
</organism>
<dbReference type="Gramene" id="OIT02786">
    <property type="protein sequence ID" value="OIT02786"/>
    <property type="gene ID" value="A4A49_40974"/>
</dbReference>
<feature type="region of interest" description="Disordered" evidence="1">
    <location>
        <begin position="60"/>
        <end position="91"/>
    </location>
</feature>
<dbReference type="PANTHER" id="PTHR33564">
    <property type="entry name" value="TRANSMEMBRANE PROTEIN"/>
    <property type="match status" value="1"/>
</dbReference>
<dbReference type="OMA" id="CGMPEES"/>
<evidence type="ECO:0000256" key="1">
    <source>
        <dbReference type="SAM" id="MobiDB-lite"/>
    </source>
</evidence>
<dbReference type="Proteomes" id="UP000187609">
    <property type="component" value="Unassembled WGS sequence"/>
</dbReference>
<keyword evidence="4" id="KW-1185">Reference proteome</keyword>
<keyword evidence="2" id="KW-1133">Transmembrane helix</keyword>
<name>A0A1J6IDV4_NICAT</name>
<evidence type="ECO:0000313" key="3">
    <source>
        <dbReference type="EMBL" id="OIT02786.1"/>
    </source>
</evidence>
<evidence type="ECO:0000256" key="2">
    <source>
        <dbReference type="SAM" id="Phobius"/>
    </source>
</evidence>
<evidence type="ECO:0000313" key="4">
    <source>
        <dbReference type="Proteomes" id="UP000187609"/>
    </source>
</evidence>
<accession>A0A1J6IDV4</accession>